<proteinExistence type="predicted"/>
<protein>
    <submittedName>
        <fullName evidence="1">Uncharacterized protein</fullName>
    </submittedName>
</protein>
<gene>
    <name evidence="1" type="ORF">LCGC14_2529770</name>
</gene>
<comment type="caution">
    <text evidence="1">The sequence shown here is derived from an EMBL/GenBank/DDBJ whole genome shotgun (WGS) entry which is preliminary data.</text>
</comment>
<dbReference type="AlphaFoldDB" id="A0A0F9DM16"/>
<reference evidence="1" key="1">
    <citation type="journal article" date="2015" name="Nature">
        <title>Complex archaea that bridge the gap between prokaryotes and eukaryotes.</title>
        <authorList>
            <person name="Spang A."/>
            <person name="Saw J.H."/>
            <person name="Jorgensen S.L."/>
            <person name="Zaremba-Niedzwiedzka K."/>
            <person name="Martijn J."/>
            <person name="Lind A.E."/>
            <person name="van Eijk R."/>
            <person name="Schleper C."/>
            <person name="Guy L."/>
            <person name="Ettema T.J."/>
        </authorList>
    </citation>
    <scope>NUCLEOTIDE SEQUENCE</scope>
</reference>
<sequence>MNEKVIDRHSVNCYFCGDLVDERESVKMLINTTMATAVLYAKCV</sequence>
<organism evidence="1">
    <name type="scientific">marine sediment metagenome</name>
    <dbReference type="NCBI Taxonomy" id="412755"/>
    <lineage>
        <taxon>unclassified sequences</taxon>
        <taxon>metagenomes</taxon>
        <taxon>ecological metagenomes</taxon>
    </lineage>
</organism>
<name>A0A0F9DM16_9ZZZZ</name>
<dbReference type="EMBL" id="LAZR01041021">
    <property type="protein sequence ID" value="KKL13033.1"/>
    <property type="molecule type" value="Genomic_DNA"/>
</dbReference>
<accession>A0A0F9DM16</accession>
<evidence type="ECO:0000313" key="1">
    <source>
        <dbReference type="EMBL" id="KKL13033.1"/>
    </source>
</evidence>